<reference evidence="3" key="1">
    <citation type="journal article" date="2019" name="Int. J. Syst. Evol. Microbiol.">
        <title>The Global Catalogue of Microorganisms (GCM) 10K type strain sequencing project: providing services to taxonomists for standard genome sequencing and annotation.</title>
        <authorList>
            <consortium name="The Broad Institute Genomics Platform"/>
            <consortium name="The Broad Institute Genome Sequencing Center for Infectious Disease"/>
            <person name="Wu L."/>
            <person name="Ma J."/>
        </authorList>
    </citation>
    <scope>NUCLEOTIDE SEQUENCE [LARGE SCALE GENOMIC DNA]</scope>
    <source>
        <strain evidence="3">JCM 17441</strain>
    </source>
</reference>
<dbReference type="Proteomes" id="UP001500620">
    <property type="component" value="Unassembled WGS sequence"/>
</dbReference>
<keyword evidence="1" id="KW-0812">Transmembrane</keyword>
<keyword evidence="3" id="KW-1185">Reference proteome</keyword>
<dbReference type="RefSeq" id="WP_345137154.1">
    <property type="nucleotide sequence ID" value="NZ_BAABAT010000039.1"/>
</dbReference>
<feature type="transmembrane region" description="Helical" evidence="1">
    <location>
        <begin position="38"/>
        <end position="59"/>
    </location>
</feature>
<evidence type="ECO:0000313" key="3">
    <source>
        <dbReference type="Proteomes" id="UP001500620"/>
    </source>
</evidence>
<feature type="transmembrane region" description="Helical" evidence="1">
    <location>
        <begin position="66"/>
        <end position="84"/>
    </location>
</feature>
<sequence length="188" mass="20107">MDGLQPNEYSLVLLALLPPAAGAAFVRALWISDDVANGRLLLPVFLAAGAVAGLLLAPWLRTRPMLVRNLPPGLIVVCLAAFGLQFQGGPDVPPALALPITAGIAGLTVAAVVVAVLWIAGRYTIEIRHRAGVRLTSAHDTEFYQAHCDCGWRSARFALAPDDDAEREAFDAAREHTPTVRQGVDLQW</sequence>
<evidence type="ECO:0000313" key="2">
    <source>
        <dbReference type="EMBL" id="GAA4260224.1"/>
    </source>
</evidence>
<organism evidence="2 3">
    <name type="scientific">Dactylosporangium darangshiense</name>
    <dbReference type="NCBI Taxonomy" id="579108"/>
    <lineage>
        <taxon>Bacteria</taxon>
        <taxon>Bacillati</taxon>
        <taxon>Actinomycetota</taxon>
        <taxon>Actinomycetes</taxon>
        <taxon>Micromonosporales</taxon>
        <taxon>Micromonosporaceae</taxon>
        <taxon>Dactylosporangium</taxon>
    </lineage>
</organism>
<gene>
    <name evidence="2" type="ORF">GCM10022255_088060</name>
</gene>
<evidence type="ECO:0008006" key="4">
    <source>
        <dbReference type="Google" id="ProtNLM"/>
    </source>
</evidence>
<dbReference type="EMBL" id="BAABAT010000039">
    <property type="protein sequence ID" value="GAA4260224.1"/>
    <property type="molecule type" value="Genomic_DNA"/>
</dbReference>
<accession>A0ABP8DN92</accession>
<comment type="caution">
    <text evidence="2">The sequence shown here is derived from an EMBL/GenBank/DDBJ whole genome shotgun (WGS) entry which is preliminary data.</text>
</comment>
<keyword evidence="1" id="KW-1133">Transmembrane helix</keyword>
<protein>
    <recommendedName>
        <fullName evidence="4">Integral membrane protein</fullName>
    </recommendedName>
</protein>
<name>A0ABP8DN92_9ACTN</name>
<feature type="transmembrane region" description="Helical" evidence="1">
    <location>
        <begin position="96"/>
        <end position="120"/>
    </location>
</feature>
<proteinExistence type="predicted"/>
<keyword evidence="1" id="KW-0472">Membrane</keyword>
<evidence type="ECO:0000256" key="1">
    <source>
        <dbReference type="SAM" id="Phobius"/>
    </source>
</evidence>